<evidence type="ECO:0000313" key="4">
    <source>
        <dbReference type="Proteomes" id="UP001079657"/>
    </source>
</evidence>
<organism evidence="3 4">
    <name type="scientific">Clostridium ganghwense</name>
    <dbReference type="NCBI Taxonomy" id="312089"/>
    <lineage>
        <taxon>Bacteria</taxon>
        <taxon>Bacillati</taxon>
        <taxon>Bacillota</taxon>
        <taxon>Clostridia</taxon>
        <taxon>Eubacteriales</taxon>
        <taxon>Clostridiaceae</taxon>
        <taxon>Clostridium</taxon>
    </lineage>
</organism>
<gene>
    <name evidence="3" type="ORF">OXH55_13645</name>
</gene>
<reference evidence="3" key="1">
    <citation type="submission" date="2022-12" db="EMBL/GenBank/DDBJ databases">
        <authorList>
            <person name="Wang J."/>
        </authorList>
    </citation>
    <scope>NUCLEOTIDE SEQUENCE</scope>
    <source>
        <strain evidence="3">HY-42-06</strain>
    </source>
</reference>
<feature type="coiled-coil region" evidence="1">
    <location>
        <begin position="21"/>
        <end position="48"/>
    </location>
</feature>
<evidence type="ECO:0000256" key="1">
    <source>
        <dbReference type="SAM" id="Coils"/>
    </source>
</evidence>
<dbReference type="Proteomes" id="UP001079657">
    <property type="component" value="Unassembled WGS sequence"/>
</dbReference>
<sequence>MKLEVYNEAEKKLKNLPTVGKNDNEEMATKAREEFKTLKKQLKTLVDVQSTRLEMALSANRKWRIDKWKKLFVENVVMHRFATSLIWGVYEGNKLIQSFRYIEDGTFNTVDDEEFQVSDNTEIGLVHPIELKEEEIESWKEQLEDYEISQPIEQLDRKIFVLEDEKSVNIDKFGGKVLSGASLLSKLTKRGWYTGSVRDGGWYEEFYKEDENCGIGAEIEFSGMGVYDPYETVTVFVLRFYKAGTVERGSYIYDTIKKENLILPKDLPARLFSEIMYDVYIATMSSSEFDDKWRTEMKNVSNYGAEIV</sequence>
<protein>
    <submittedName>
        <fullName evidence="3">DUF4132 domain-containing protein</fullName>
    </submittedName>
</protein>
<comment type="caution">
    <text evidence="3">The sequence shown here is derived from an EMBL/GenBank/DDBJ whole genome shotgun (WGS) entry which is preliminary data.</text>
</comment>
<keyword evidence="4" id="KW-1185">Reference proteome</keyword>
<dbReference type="Pfam" id="PF13569">
    <property type="entry name" value="DUF4132"/>
    <property type="match status" value="1"/>
</dbReference>
<dbReference type="RefSeq" id="WP_268050565.1">
    <property type="nucleotide sequence ID" value="NZ_JAPQES010000005.1"/>
</dbReference>
<proteinExistence type="predicted"/>
<name>A0ABT4CUQ5_9CLOT</name>
<dbReference type="InterPro" id="IPR025406">
    <property type="entry name" value="DUF4132"/>
</dbReference>
<accession>A0ABT4CUQ5</accession>
<evidence type="ECO:0000259" key="2">
    <source>
        <dbReference type="Pfam" id="PF13569"/>
    </source>
</evidence>
<dbReference type="EMBL" id="JAPQES010000005">
    <property type="protein sequence ID" value="MCY6371684.1"/>
    <property type="molecule type" value="Genomic_DNA"/>
</dbReference>
<keyword evidence="1" id="KW-0175">Coiled coil</keyword>
<evidence type="ECO:0000313" key="3">
    <source>
        <dbReference type="EMBL" id="MCY6371684.1"/>
    </source>
</evidence>
<feature type="domain" description="DUF4132" evidence="2">
    <location>
        <begin position="11"/>
        <end position="192"/>
    </location>
</feature>